<accession>A0A918M8C0</accession>
<dbReference type="SUPFAM" id="SSF51735">
    <property type="entry name" value="NAD(P)-binding Rossmann-fold domains"/>
    <property type="match status" value="1"/>
</dbReference>
<evidence type="ECO:0000256" key="2">
    <source>
        <dbReference type="ARBA" id="ARBA00004323"/>
    </source>
</evidence>
<reference evidence="14" key="2">
    <citation type="submission" date="2020-09" db="EMBL/GenBank/DDBJ databases">
        <authorList>
            <person name="Sun Q."/>
            <person name="Ohkuma M."/>
        </authorList>
    </citation>
    <scope>NUCLEOTIDE SEQUENCE</scope>
    <source>
        <strain evidence="14">JCM 4391</strain>
    </source>
</reference>
<keyword evidence="8" id="KW-0333">Golgi apparatus</keyword>
<keyword evidence="6" id="KW-1133">Transmembrane helix</keyword>
<comment type="subcellular location">
    <subcellularLocation>
        <location evidence="2">Golgi apparatus membrane</location>
        <topology evidence="2">Single-pass type II membrane protein</topology>
    </subcellularLocation>
    <subcellularLocation>
        <location evidence="12">Golgi apparatus</location>
        <location evidence="12">Golgi stack membrane</location>
    </subcellularLocation>
</comment>
<keyword evidence="3" id="KW-0812">Transmembrane</keyword>
<evidence type="ECO:0000259" key="13">
    <source>
        <dbReference type="Pfam" id="PF01370"/>
    </source>
</evidence>
<gene>
    <name evidence="14" type="primary">rfbB</name>
    <name evidence="14" type="ORF">GCM10010274_65800</name>
</gene>
<protein>
    <submittedName>
        <fullName evidence="14">dTDP-glucose 4,6-dehydratase</fullName>
    </submittedName>
</protein>
<dbReference type="RefSeq" id="WP_189554898.1">
    <property type="nucleotide sequence ID" value="NZ_BMTP01000035.1"/>
</dbReference>
<reference evidence="14" key="1">
    <citation type="journal article" date="2014" name="Int. J. Syst. Evol. Microbiol.">
        <title>Complete genome sequence of Corynebacterium casei LMG S-19264T (=DSM 44701T), isolated from a smear-ripened cheese.</title>
        <authorList>
            <consortium name="US DOE Joint Genome Institute (JGI-PGF)"/>
            <person name="Walter F."/>
            <person name="Albersmeier A."/>
            <person name="Kalinowski J."/>
            <person name="Ruckert C."/>
        </authorList>
    </citation>
    <scope>NUCLEOTIDE SEQUENCE</scope>
    <source>
        <strain evidence="14">JCM 4391</strain>
    </source>
</reference>
<evidence type="ECO:0000256" key="7">
    <source>
        <dbReference type="ARBA" id="ARBA00023027"/>
    </source>
</evidence>
<sequence>MTAHAKAVVAGGAGFLGSHLCEHLLSEGYEVLCVDDLSTGRESNVRYLMERAGFSFVHADVSADRFAVGGHVDLVFHLASPASPAAYLARPVETLMAGSHGTRNLLELARSRGARFLLASTSEVYGDPQVNPQSEGYWGHVNPVGPRSAYDEAKRFAEALTVAYRKAFGVDTGIARIFNTYGPRMQADDGRVVSTFIRQALSGTPLTIHGEGHQTRSLCYVDDTVEGLMRLARSGHSGPLNLGNPRELTVRRIAEMVRVVTRSDSPIECGPAMVDDPKVRCPDISLATTLLEWSPSVPLETGLELTAEWMAGELAAAPQAQYATVALGRASS</sequence>
<dbReference type="FunFam" id="3.40.50.720:FF:000065">
    <property type="entry name" value="UDP-glucuronic acid decarboxylase 1"/>
    <property type="match status" value="1"/>
</dbReference>
<keyword evidence="7" id="KW-0520">NAD</keyword>
<keyword evidence="10" id="KW-0325">Glycoprotein</keyword>
<keyword evidence="9" id="KW-0472">Membrane</keyword>
<evidence type="ECO:0000256" key="10">
    <source>
        <dbReference type="ARBA" id="ARBA00023180"/>
    </source>
</evidence>
<keyword evidence="5" id="KW-0735">Signal-anchor</keyword>
<evidence type="ECO:0000256" key="11">
    <source>
        <dbReference type="ARBA" id="ARBA00023239"/>
    </source>
</evidence>
<dbReference type="AlphaFoldDB" id="A0A918M8C0"/>
<proteinExistence type="predicted"/>
<keyword evidence="15" id="KW-1185">Reference proteome</keyword>
<keyword evidence="4" id="KW-0210">Decarboxylase</keyword>
<dbReference type="GO" id="GO:0048040">
    <property type="term" value="F:UDP-glucuronate decarboxylase activity"/>
    <property type="evidence" value="ECO:0007669"/>
    <property type="project" value="TreeGrafter"/>
</dbReference>
<organism evidence="14 15">
    <name type="scientific">Streptomyces lavendofoliae</name>
    <dbReference type="NCBI Taxonomy" id="67314"/>
    <lineage>
        <taxon>Bacteria</taxon>
        <taxon>Bacillati</taxon>
        <taxon>Actinomycetota</taxon>
        <taxon>Actinomycetes</taxon>
        <taxon>Kitasatosporales</taxon>
        <taxon>Streptomycetaceae</taxon>
        <taxon>Streptomyces</taxon>
    </lineage>
</organism>
<evidence type="ECO:0000313" key="14">
    <source>
        <dbReference type="EMBL" id="GGU68263.1"/>
    </source>
</evidence>
<dbReference type="GO" id="GO:0070403">
    <property type="term" value="F:NAD+ binding"/>
    <property type="evidence" value="ECO:0007669"/>
    <property type="project" value="InterPro"/>
</dbReference>
<dbReference type="InterPro" id="IPR044516">
    <property type="entry name" value="UXS-like"/>
</dbReference>
<dbReference type="Pfam" id="PF01370">
    <property type="entry name" value="Epimerase"/>
    <property type="match status" value="1"/>
</dbReference>
<dbReference type="GO" id="GO:0042732">
    <property type="term" value="P:D-xylose metabolic process"/>
    <property type="evidence" value="ECO:0007669"/>
    <property type="project" value="InterPro"/>
</dbReference>
<evidence type="ECO:0000256" key="1">
    <source>
        <dbReference type="ARBA" id="ARBA00001911"/>
    </source>
</evidence>
<evidence type="ECO:0000313" key="15">
    <source>
        <dbReference type="Proteomes" id="UP000636661"/>
    </source>
</evidence>
<evidence type="ECO:0000256" key="12">
    <source>
        <dbReference type="ARBA" id="ARBA00037859"/>
    </source>
</evidence>
<evidence type="ECO:0000256" key="9">
    <source>
        <dbReference type="ARBA" id="ARBA00023136"/>
    </source>
</evidence>
<feature type="domain" description="NAD-dependent epimerase/dehydratase" evidence="13">
    <location>
        <begin position="8"/>
        <end position="242"/>
    </location>
</feature>
<comment type="caution">
    <text evidence="14">The sequence shown here is derived from an EMBL/GenBank/DDBJ whole genome shotgun (WGS) entry which is preliminary data.</text>
</comment>
<evidence type="ECO:0000256" key="6">
    <source>
        <dbReference type="ARBA" id="ARBA00022989"/>
    </source>
</evidence>
<dbReference type="Gene3D" id="3.40.50.720">
    <property type="entry name" value="NAD(P)-binding Rossmann-like Domain"/>
    <property type="match status" value="1"/>
</dbReference>
<name>A0A918M8C0_9ACTN</name>
<dbReference type="CDD" id="cd05230">
    <property type="entry name" value="UGD_SDR_e"/>
    <property type="match status" value="1"/>
</dbReference>
<dbReference type="PANTHER" id="PTHR43078:SF6">
    <property type="entry name" value="UDP-GLUCURONIC ACID DECARBOXYLASE 1"/>
    <property type="match status" value="1"/>
</dbReference>
<keyword evidence="11" id="KW-0456">Lyase</keyword>
<dbReference type="GO" id="GO:0005737">
    <property type="term" value="C:cytoplasm"/>
    <property type="evidence" value="ECO:0007669"/>
    <property type="project" value="TreeGrafter"/>
</dbReference>
<dbReference type="Proteomes" id="UP000636661">
    <property type="component" value="Unassembled WGS sequence"/>
</dbReference>
<comment type="cofactor">
    <cofactor evidence="1">
        <name>NAD(+)</name>
        <dbReference type="ChEBI" id="CHEBI:57540"/>
    </cofactor>
</comment>
<dbReference type="InterPro" id="IPR036291">
    <property type="entry name" value="NAD(P)-bd_dom_sf"/>
</dbReference>
<evidence type="ECO:0000256" key="3">
    <source>
        <dbReference type="ARBA" id="ARBA00022692"/>
    </source>
</evidence>
<evidence type="ECO:0000256" key="4">
    <source>
        <dbReference type="ARBA" id="ARBA00022793"/>
    </source>
</evidence>
<dbReference type="InterPro" id="IPR001509">
    <property type="entry name" value="Epimerase_deHydtase"/>
</dbReference>
<dbReference type="PANTHER" id="PTHR43078">
    <property type="entry name" value="UDP-GLUCURONIC ACID DECARBOXYLASE-RELATED"/>
    <property type="match status" value="1"/>
</dbReference>
<dbReference type="EMBL" id="BMTP01000035">
    <property type="protein sequence ID" value="GGU68263.1"/>
    <property type="molecule type" value="Genomic_DNA"/>
</dbReference>
<evidence type="ECO:0000256" key="8">
    <source>
        <dbReference type="ARBA" id="ARBA00023034"/>
    </source>
</evidence>
<evidence type="ECO:0000256" key="5">
    <source>
        <dbReference type="ARBA" id="ARBA00022968"/>
    </source>
</evidence>